<name>A0A8X6IIG2_9ARAC</name>
<protein>
    <submittedName>
        <fullName evidence="1">Uncharacterized protein</fullName>
    </submittedName>
</protein>
<keyword evidence="2" id="KW-1185">Reference proteome</keyword>
<dbReference type="Proteomes" id="UP000886998">
    <property type="component" value="Unassembled WGS sequence"/>
</dbReference>
<dbReference type="AlphaFoldDB" id="A0A8X6IIG2"/>
<organism evidence="1 2">
    <name type="scientific">Trichonephila inaurata madagascariensis</name>
    <dbReference type="NCBI Taxonomy" id="2747483"/>
    <lineage>
        <taxon>Eukaryota</taxon>
        <taxon>Metazoa</taxon>
        <taxon>Ecdysozoa</taxon>
        <taxon>Arthropoda</taxon>
        <taxon>Chelicerata</taxon>
        <taxon>Arachnida</taxon>
        <taxon>Araneae</taxon>
        <taxon>Araneomorphae</taxon>
        <taxon>Entelegynae</taxon>
        <taxon>Araneoidea</taxon>
        <taxon>Nephilidae</taxon>
        <taxon>Trichonephila</taxon>
        <taxon>Trichonephila inaurata</taxon>
    </lineage>
</organism>
<gene>
    <name evidence="1" type="primary">WSTR_02750</name>
    <name evidence="1" type="ORF">TNIN_338931</name>
</gene>
<comment type="caution">
    <text evidence="1">The sequence shown here is derived from an EMBL/GenBank/DDBJ whole genome shotgun (WGS) entry which is preliminary data.</text>
</comment>
<dbReference type="OrthoDB" id="6414136at2759"/>
<dbReference type="EMBL" id="BMAV01026087">
    <property type="protein sequence ID" value="GFS47215.1"/>
    <property type="molecule type" value="Genomic_DNA"/>
</dbReference>
<evidence type="ECO:0000313" key="1">
    <source>
        <dbReference type="EMBL" id="GFS47215.1"/>
    </source>
</evidence>
<reference evidence="1" key="1">
    <citation type="submission" date="2020-08" db="EMBL/GenBank/DDBJ databases">
        <title>Multicomponent nature underlies the extraordinary mechanical properties of spider dragline silk.</title>
        <authorList>
            <person name="Kono N."/>
            <person name="Nakamura H."/>
            <person name="Mori M."/>
            <person name="Yoshida Y."/>
            <person name="Ohtoshi R."/>
            <person name="Malay A.D."/>
            <person name="Moran D.A.P."/>
            <person name="Tomita M."/>
            <person name="Numata K."/>
            <person name="Arakawa K."/>
        </authorList>
    </citation>
    <scope>NUCLEOTIDE SEQUENCE</scope>
</reference>
<proteinExistence type="predicted"/>
<sequence length="248" mass="28141">MRASGNSRRENTSSLKRRNKNFLNSERNSFEIVNAFVYQNINVTYNRECEYISYEKALADLKDPSPIHLNQKKFLDKSDNPCKEFIDIVKEEINDYFTIGSIKDIDLRGRKQKSFTAWMSLRNGKAVLEIDGSFLSKTCSKNDLKVTAATLVSDDDIKGLQISVDENGDRMYKLINGTAAMAFNWKTNAKDCRVVVNIAENGQIIFSQTAGISREDVADHSFTKVTISNADKKDMTLLNMFDDAEMIL</sequence>
<evidence type="ECO:0000313" key="2">
    <source>
        <dbReference type="Proteomes" id="UP000886998"/>
    </source>
</evidence>
<accession>A0A8X6IIG2</accession>